<dbReference type="InterPro" id="IPR050756">
    <property type="entry name" value="CSN3"/>
</dbReference>
<dbReference type="Proteomes" id="UP000054560">
    <property type="component" value="Unassembled WGS sequence"/>
</dbReference>
<keyword evidence="2" id="KW-0647">Proteasome</keyword>
<dbReference type="eggNOG" id="KOG2581">
    <property type="taxonomic scope" value="Eukaryota"/>
</dbReference>
<keyword evidence="6" id="KW-1185">Reference proteome</keyword>
<organism evidence="5 6">
    <name type="scientific">Sphaeroforma arctica JP610</name>
    <dbReference type="NCBI Taxonomy" id="667725"/>
    <lineage>
        <taxon>Eukaryota</taxon>
        <taxon>Ichthyosporea</taxon>
        <taxon>Ichthyophonida</taxon>
        <taxon>Sphaeroforma</taxon>
    </lineage>
</organism>
<protein>
    <recommendedName>
        <fullName evidence="4">PCI domain-containing protein</fullName>
    </recommendedName>
</protein>
<dbReference type="Pfam" id="PF01399">
    <property type="entry name" value="PCI"/>
    <property type="match status" value="1"/>
</dbReference>
<dbReference type="GO" id="GO:0042176">
    <property type="term" value="P:regulation of protein catabolic process"/>
    <property type="evidence" value="ECO:0007669"/>
    <property type="project" value="InterPro"/>
</dbReference>
<evidence type="ECO:0000313" key="5">
    <source>
        <dbReference type="EMBL" id="KNC81469.1"/>
    </source>
</evidence>
<feature type="domain" description="PCI" evidence="4">
    <location>
        <begin position="1"/>
        <end position="172"/>
    </location>
</feature>
<evidence type="ECO:0000256" key="1">
    <source>
        <dbReference type="ARBA" id="ARBA00007912"/>
    </source>
</evidence>
<evidence type="ECO:0000313" key="6">
    <source>
        <dbReference type="Proteomes" id="UP000054560"/>
    </source>
</evidence>
<dbReference type="GeneID" id="25906703"/>
<dbReference type="GO" id="GO:0006511">
    <property type="term" value="P:ubiquitin-dependent protein catabolic process"/>
    <property type="evidence" value="ECO:0007669"/>
    <property type="project" value="TreeGrafter"/>
</dbReference>
<sequence>MFSQIPLQYEEAHKYLIGAVRKAPQKSAAGFQQTAHKFCIIVQLLLGDIPERAIFRQPMLLQALAPYKTLSLAVHRGDLVLFNETVDANIEKFQADNTYTLILRLRHNVLKTGVRRICQSYSAISLTDICSKLHLDSTEDAEYIMAKAIRDGVVNATIDHEGGDVRTKDAVDTYSTNEPQVQFDQRVQLFMNMYNDTVKAMRFPPNDYRKELESAEERRLRDQQEKEIIEYVEGDDDEPDF</sequence>
<dbReference type="Pfam" id="PF25573">
    <property type="entry name" value="TPR_PSMD3_N"/>
    <property type="match status" value="1"/>
</dbReference>
<comment type="similarity">
    <text evidence="1">Belongs to the proteasome subunit S3 family.</text>
</comment>
<proteinExistence type="inferred from homology"/>
<dbReference type="Pfam" id="PF08375">
    <property type="entry name" value="Rpn3_C"/>
    <property type="match status" value="1"/>
</dbReference>
<dbReference type="PANTHER" id="PTHR10758">
    <property type="entry name" value="26S PROTEASOME NON-ATPASE REGULATORY SUBUNIT 3/COP9 SIGNALOSOME COMPLEX SUBUNIT 3"/>
    <property type="match status" value="1"/>
</dbReference>
<name>A0A0L0FXV0_9EUKA</name>
<feature type="compositionally biased region" description="Acidic residues" evidence="3">
    <location>
        <begin position="230"/>
        <end position="241"/>
    </location>
</feature>
<dbReference type="AlphaFoldDB" id="A0A0L0FXV0"/>
<dbReference type="InterPro" id="IPR013586">
    <property type="entry name" value="PSMD3_C"/>
</dbReference>
<evidence type="ECO:0000256" key="3">
    <source>
        <dbReference type="SAM" id="MobiDB-lite"/>
    </source>
</evidence>
<reference evidence="5 6" key="1">
    <citation type="submission" date="2011-02" db="EMBL/GenBank/DDBJ databases">
        <title>The Genome Sequence of Sphaeroforma arctica JP610.</title>
        <authorList>
            <consortium name="The Broad Institute Genome Sequencing Platform"/>
            <person name="Russ C."/>
            <person name="Cuomo C."/>
            <person name="Young S.K."/>
            <person name="Zeng Q."/>
            <person name="Gargeya S."/>
            <person name="Alvarado L."/>
            <person name="Berlin A."/>
            <person name="Chapman S.B."/>
            <person name="Chen Z."/>
            <person name="Freedman E."/>
            <person name="Gellesch M."/>
            <person name="Goldberg J."/>
            <person name="Griggs A."/>
            <person name="Gujja S."/>
            <person name="Heilman E."/>
            <person name="Heiman D."/>
            <person name="Howarth C."/>
            <person name="Mehta T."/>
            <person name="Neiman D."/>
            <person name="Pearson M."/>
            <person name="Roberts A."/>
            <person name="Saif S."/>
            <person name="Shea T."/>
            <person name="Shenoy N."/>
            <person name="Sisk P."/>
            <person name="Stolte C."/>
            <person name="Sykes S."/>
            <person name="White J."/>
            <person name="Yandava C."/>
            <person name="Burger G."/>
            <person name="Gray M.W."/>
            <person name="Holland P.W.H."/>
            <person name="King N."/>
            <person name="Lang F.B.F."/>
            <person name="Roger A.J."/>
            <person name="Ruiz-Trillo I."/>
            <person name="Haas B."/>
            <person name="Nusbaum C."/>
            <person name="Birren B."/>
        </authorList>
    </citation>
    <scope>NUCLEOTIDE SEQUENCE [LARGE SCALE GENOMIC DNA]</scope>
    <source>
        <strain evidence="5 6">JP610</strain>
    </source>
</reference>
<feature type="region of interest" description="Disordered" evidence="3">
    <location>
        <begin position="213"/>
        <end position="241"/>
    </location>
</feature>
<dbReference type="InterPro" id="IPR057985">
    <property type="entry name" value="TPR_PSMD3_N"/>
</dbReference>
<accession>A0A0L0FXV0</accession>
<dbReference type="OrthoDB" id="1713558at2759"/>
<dbReference type="GO" id="GO:0030234">
    <property type="term" value="F:enzyme regulator activity"/>
    <property type="evidence" value="ECO:0007669"/>
    <property type="project" value="InterPro"/>
</dbReference>
<dbReference type="EMBL" id="KQ242029">
    <property type="protein sequence ID" value="KNC81469.1"/>
    <property type="molecule type" value="Genomic_DNA"/>
</dbReference>
<evidence type="ECO:0000259" key="4">
    <source>
        <dbReference type="PROSITE" id="PS50250"/>
    </source>
</evidence>
<dbReference type="STRING" id="667725.A0A0L0FXV0"/>
<dbReference type="PANTHER" id="PTHR10758:SF2">
    <property type="entry name" value="26S PROTEASOME NON-ATPASE REGULATORY SUBUNIT 3"/>
    <property type="match status" value="1"/>
</dbReference>
<evidence type="ECO:0000256" key="2">
    <source>
        <dbReference type="ARBA" id="ARBA00022942"/>
    </source>
</evidence>
<dbReference type="PROSITE" id="PS50250">
    <property type="entry name" value="PCI"/>
    <property type="match status" value="1"/>
</dbReference>
<dbReference type="InterPro" id="IPR000717">
    <property type="entry name" value="PCI_dom"/>
</dbReference>
<dbReference type="RefSeq" id="XP_014155371.1">
    <property type="nucleotide sequence ID" value="XM_014299896.1"/>
</dbReference>
<dbReference type="InterPro" id="IPR036390">
    <property type="entry name" value="WH_DNA-bd_sf"/>
</dbReference>
<dbReference type="GO" id="GO:0008541">
    <property type="term" value="C:proteasome regulatory particle, lid subcomplex"/>
    <property type="evidence" value="ECO:0007669"/>
    <property type="project" value="TreeGrafter"/>
</dbReference>
<dbReference type="Gene3D" id="1.25.40.570">
    <property type="match status" value="1"/>
</dbReference>
<gene>
    <name evidence="5" type="ORF">SARC_06199</name>
</gene>
<dbReference type="SUPFAM" id="SSF46785">
    <property type="entry name" value="Winged helix' DNA-binding domain"/>
    <property type="match status" value="1"/>
</dbReference>
<feature type="compositionally biased region" description="Basic and acidic residues" evidence="3">
    <location>
        <begin position="213"/>
        <end position="229"/>
    </location>
</feature>
<dbReference type="SMART" id="SM00088">
    <property type="entry name" value="PINT"/>
    <property type="match status" value="1"/>
</dbReference>